<evidence type="ECO:0008006" key="3">
    <source>
        <dbReference type="Google" id="ProtNLM"/>
    </source>
</evidence>
<name>A0ABN2PDE1_9MICC</name>
<reference evidence="1 2" key="1">
    <citation type="journal article" date="2019" name="Int. J. Syst. Evol. Microbiol.">
        <title>The Global Catalogue of Microorganisms (GCM) 10K type strain sequencing project: providing services to taxonomists for standard genome sequencing and annotation.</title>
        <authorList>
            <consortium name="The Broad Institute Genomics Platform"/>
            <consortium name="The Broad Institute Genome Sequencing Center for Infectious Disease"/>
            <person name="Wu L."/>
            <person name="Ma J."/>
        </authorList>
    </citation>
    <scope>NUCLEOTIDE SEQUENCE [LARGE SCALE GENOMIC DNA]</scope>
    <source>
        <strain evidence="1 2">JCM 13316</strain>
    </source>
</reference>
<dbReference type="Proteomes" id="UP001500784">
    <property type="component" value="Unassembled WGS sequence"/>
</dbReference>
<dbReference type="EMBL" id="BAAALV010000005">
    <property type="protein sequence ID" value="GAA1918794.1"/>
    <property type="molecule type" value="Genomic_DNA"/>
</dbReference>
<dbReference type="InterPro" id="IPR023393">
    <property type="entry name" value="START-like_dom_sf"/>
</dbReference>
<organism evidence="1 2">
    <name type="scientific">Arthrobacter gandavensis</name>
    <dbReference type="NCBI Taxonomy" id="169960"/>
    <lineage>
        <taxon>Bacteria</taxon>
        <taxon>Bacillati</taxon>
        <taxon>Actinomycetota</taxon>
        <taxon>Actinomycetes</taxon>
        <taxon>Micrococcales</taxon>
        <taxon>Micrococcaceae</taxon>
        <taxon>Arthrobacter</taxon>
    </lineage>
</organism>
<keyword evidence="2" id="KW-1185">Reference proteome</keyword>
<comment type="caution">
    <text evidence="1">The sequence shown here is derived from an EMBL/GenBank/DDBJ whole genome shotgun (WGS) entry which is preliminary data.</text>
</comment>
<proteinExistence type="predicted"/>
<protein>
    <recommendedName>
        <fullName evidence="3">SRPBCC family protein</fullName>
    </recommendedName>
</protein>
<gene>
    <name evidence="1" type="ORF">GCM10009688_24820</name>
</gene>
<evidence type="ECO:0000313" key="2">
    <source>
        <dbReference type="Proteomes" id="UP001500784"/>
    </source>
</evidence>
<evidence type="ECO:0000313" key="1">
    <source>
        <dbReference type="EMBL" id="GAA1918794.1"/>
    </source>
</evidence>
<dbReference type="SUPFAM" id="SSF55961">
    <property type="entry name" value="Bet v1-like"/>
    <property type="match status" value="1"/>
</dbReference>
<sequence length="179" mass="19405">MPLPGDELLQAPNLTATRAISIAAPPSAVWPWLTQLGQNRGGFYSYDWLENLVGLGIHSADAIEPELQVRSVGDEVNLAPGAALLVAALDDGRALVLSVGVNGIDGTIAEAPFQFTWAFVLLPQPDGSTRLVVRERYVYLTGWTGALVEPVEMVSWVMTERMLRGIRDRAERGPSPERA</sequence>
<accession>A0ABN2PDE1</accession>
<dbReference type="Gene3D" id="3.30.530.20">
    <property type="match status" value="1"/>
</dbReference>